<name>A0A518BLG1_9BACT</name>
<keyword evidence="1" id="KW-0732">Signal</keyword>
<evidence type="ECO:0000313" key="2">
    <source>
        <dbReference type="EMBL" id="QDU67793.1"/>
    </source>
</evidence>
<sequence length="511" mass="52893" precursor="true">MTMKHSSLHATALAACALAGSATAQIGPAPTLSLSKALYEPGDALVLDLSGTPGDLAFLLVNSTAGNPFIPGLGTLGLALDAGLAILPAGALPQTGLVQLTCSIDCNSPLLEVPCLLQAVTIDPGQGAFRPPSNVEVLSFAGGDCGVCVDGAEADNFGQSTYDHALWLPGVAKDFVFVAGGDFFERADGTAIVTGEVASKAKPELRFEVDLLLTGRVSPGDVLYPPLNSPKLELDPLAYDSQGGPVNPAGWHYYSNTTGILTGRGDLEGGVIQVDRMGPAFQVGYGASGKNIQYGASGWLDIKVLSKPTTGKKLEPDSKGDFNFDIDRDCAACPDSAGNHALAIPQIGQDMVFVEGGQFVEHADGTATLRGVVADVQIPTRKWDIDVTLSVRVNPGSQTYPPATSPKLELPSGAYQQNGGSIDTDLWHYYLVTDGVMTGLGDNAGGLVKLTRMGPAFQVGFGASGKHTEYGGSGWLTVEVLAQPSAGPQYPQGKLTGDFNLDLDTDCPGGV</sequence>
<protein>
    <submittedName>
        <fullName evidence="2">Uncharacterized protein</fullName>
    </submittedName>
</protein>
<accession>A0A518BLG1</accession>
<evidence type="ECO:0000256" key="1">
    <source>
        <dbReference type="SAM" id="SignalP"/>
    </source>
</evidence>
<dbReference type="EMBL" id="CP036287">
    <property type="protein sequence ID" value="QDU67793.1"/>
    <property type="molecule type" value="Genomic_DNA"/>
</dbReference>
<feature type="signal peptide" evidence="1">
    <location>
        <begin position="1"/>
        <end position="24"/>
    </location>
</feature>
<keyword evidence="3" id="KW-1185">Reference proteome</keyword>
<dbReference type="KEGG" id="pbap:Pla133_28820"/>
<dbReference type="PROSITE" id="PS51257">
    <property type="entry name" value="PROKAR_LIPOPROTEIN"/>
    <property type="match status" value="1"/>
</dbReference>
<dbReference type="Proteomes" id="UP000316921">
    <property type="component" value="Chromosome"/>
</dbReference>
<evidence type="ECO:0000313" key="3">
    <source>
        <dbReference type="Proteomes" id="UP000316921"/>
    </source>
</evidence>
<gene>
    <name evidence="2" type="ORF">Pla133_28820</name>
</gene>
<dbReference type="AlphaFoldDB" id="A0A518BLG1"/>
<reference evidence="2 3" key="1">
    <citation type="submission" date="2019-02" db="EMBL/GenBank/DDBJ databases">
        <title>Deep-cultivation of Planctomycetes and their phenomic and genomic characterization uncovers novel biology.</title>
        <authorList>
            <person name="Wiegand S."/>
            <person name="Jogler M."/>
            <person name="Boedeker C."/>
            <person name="Pinto D."/>
            <person name="Vollmers J."/>
            <person name="Rivas-Marin E."/>
            <person name="Kohn T."/>
            <person name="Peeters S.H."/>
            <person name="Heuer A."/>
            <person name="Rast P."/>
            <person name="Oberbeckmann S."/>
            <person name="Bunk B."/>
            <person name="Jeske O."/>
            <person name="Meyerdierks A."/>
            <person name="Storesund J.E."/>
            <person name="Kallscheuer N."/>
            <person name="Luecker S."/>
            <person name="Lage O.M."/>
            <person name="Pohl T."/>
            <person name="Merkel B.J."/>
            <person name="Hornburger P."/>
            <person name="Mueller R.-W."/>
            <person name="Bruemmer F."/>
            <person name="Labrenz M."/>
            <person name="Spormann A.M."/>
            <person name="Op den Camp H."/>
            <person name="Overmann J."/>
            <person name="Amann R."/>
            <person name="Jetten M.S.M."/>
            <person name="Mascher T."/>
            <person name="Medema M.H."/>
            <person name="Devos D.P."/>
            <person name="Kaster A.-K."/>
            <person name="Ovreas L."/>
            <person name="Rohde M."/>
            <person name="Galperin M.Y."/>
            <person name="Jogler C."/>
        </authorList>
    </citation>
    <scope>NUCLEOTIDE SEQUENCE [LARGE SCALE GENOMIC DNA]</scope>
    <source>
        <strain evidence="2 3">Pla133</strain>
    </source>
</reference>
<organism evidence="2 3">
    <name type="scientific">Engelhardtia mirabilis</name>
    <dbReference type="NCBI Taxonomy" id="2528011"/>
    <lineage>
        <taxon>Bacteria</taxon>
        <taxon>Pseudomonadati</taxon>
        <taxon>Planctomycetota</taxon>
        <taxon>Planctomycetia</taxon>
        <taxon>Planctomycetia incertae sedis</taxon>
        <taxon>Engelhardtia</taxon>
    </lineage>
</organism>
<proteinExistence type="predicted"/>
<feature type="chain" id="PRO_5022075415" evidence="1">
    <location>
        <begin position="25"/>
        <end position="511"/>
    </location>
</feature>